<dbReference type="eggNOG" id="COG0747">
    <property type="taxonomic scope" value="Bacteria"/>
</dbReference>
<dbReference type="GO" id="GO:0043190">
    <property type="term" value="C:ATP-binding cassette (ABC) transporter complex"/>
    <property type="evidence" value="ECO:0007669"/>
    <property type="project" value="InterPro"/>
</dbReference>
<proteinExistence type="inferred from homology"/>
<keyword evidence="3" id="KW-0732">Signal</keyword>
<evidence type="ECO:0000313" key="6">
    <source>
        <dbReference type="Proteomes" id="UP000008139"/>
    </source>
</evidence>
<dbReference type="Gene3D" id="3.10.105.10">
    <property type="entry name" value="Dipeptide-binding Protein, Domain 3"/>
    <property type="match status" value="1"/>
</dbReference>
<gene>
    <name evidence="5" type="ordered locus">Hipma_0161</name>
</gene>
<dbReference type="GO" id="GO:0030288">
    <property type="term" value="C:outer membrane-bounded periplasmic space"/>
    <property type="evidence" value="ECO:0007669"/>
    <property type="project" value="UniProtKB-ARBA"/>
</dbReference>
<evidence type="ECO:0000256" key="1">
    <source>
        <dbReference type="ARBA" id="ARBA00005695"/>
    </source>
</evidence>
<dbReference type="Gene3D" id="3.90.76.10">
    <property type="entry name" value="Dipeptide-binding Protein, Domain 1"/>
    <property type="match status" value="1"/>
</dbReference>
<evidence type="ECO:0000313" key="5">
    <source>
        <dbReference type="EMBL" id="AEA33140.1"/>
    </source>
</evidence>
<dbReference type="Proteomes" id="UP000008139">
    <property type="component" value="Chromosome"/>
</dbReference>
<dbReference type="Pfam" id="PF00496">
    <property type="entry name" value="SBP_bac_5"/>
    <property type="match status" value="1"/>
</dbReference>
<organism evidence="5 6">
    <name type="scientific">Hippea maritima (strain ATCC 700847 / DSM 10411 / MH2)</name>
    <dbReference type="NCBI Taxonomy" id="760142"/>
    <lineage>
        <taxon>Bacteria</taxon>
        <taxon>Pseudomonadati</taxon>
        <taxon>Campylobacterota</taxon>
        <taxon>Desulfurellia</taxon>
        <taxon>Desulfurellales</taxon>
        <taxon>Hippeaceae</taxon>
        <taxon>Hippea</taxon>
    </lineage>
</organism>
<dbReference type="KEGG" id="hmr:Hipma_0161"/>
<protein>
    <submittedName>
        <fullName evidence="5">ABC-type transporter, periplasmic subunit</fullName>
    </submittedName>
</protein>
<reference evidence="5 6" key="1">
    <citation type="journal article" date="2011" name="Stand. Genomic Sci.">
        <title>Complete genome sequence of the thermophilic sulfur-reducer Hippea maritima type strain (MH(2)).</title>
        <authorList>
            <person name="Huntemann M."/>
            <person name="Lu M."/>
            <person name="Nolan M."/>
            <person name="Lapidus A."/>
            <person name="Lucas S."/>
            <person name="Hammon N."/>
            <person name="Deshpande S."/>
            <person name="Cheng J.F."/>
            <person name="Tapia R."/>
            <person name="Han C."/>
            <person name="Goodwin L."/>
            <person name="Pitluck S."/>
            <person name="Liolios K."/>
            <person name="Pagani I."/>
            <person name="Ivanova N."/>
            <person name="Ovchinikova G."/>
            <person name="Pati A."/>
            <person name="Chen A."/>
            <person name="Palaniappan K."/>
            <person name="Land M."/>
            <person name="Hauser L."/>
            <person name="Jeffries C.D."/>
            <person name="Detter J.C."/>
            <person name="Brambilla E.M."/>
            <person name="Rohde M."/>
            <person name="Spring S."/>
            <person name="Goker M."/>
            <person name="Woyke T."/>
            <person name="Bristow J."/>
            <person name="Eisen J.A."/>
            <person name="Markowitz V."/>
            <person name="Hugenholtz P."/>
            <person name="Kyrpides N.C."/>
            <person name="Klenk H.P."/>
            <person name="Mavromatis K."/>
        </authorList>
    </citation>
    <scope>NUCLEOTIDE SEQUENCE [LARGE SCALE GENOMIC DNA]</scope>
    <source>
        <strain evidence="6">ATCC 700847 / DSM 10411 / MH2</strain>
    </source>
</reference>
<dbReference type="PIRSF" id="PIRSF002741">
    <property type="entry name" value="MppA"/>
    <property type="match status" value="1"/>
</dbReference>
<reference evidence="6" key="2">
    <citation type="submission" date="2011-03" db="EMBL/GenBank/DDBJ databases">
        <title>The complete genome of Hippea maritima DSM 10411.</title>
        <authorList>
            <consortium name="US DOE Joint Genome Institute (JGI-PGF)"/>
            <person name="Lucas S."/>
            <person name="Copeland A."/>
            <person name="Lapidus A."/>
            <person name="Bruce D."/>
            <person name="Goodwin L."/>
            <person name="Pitluck S."/>
            <person name="Peters L."/>
            <person name="Kyrpides N."/>
            <person name="Mavromatis K."/>
            <person name="Pagani I."/>
            <person name="Ivanova N."/>
            <person name="Mikhailova N."/>
            <person name="Lu M."/>
            <person name="Detter J.C."/>
            <person name="Tapia R."/>
            <person name="Han C."/>
            <person name="Land M."/>
            <person name="Hauser L."/>
            <person name="Markowitz V."/>
            <person name="Cheng J.-F."/>
            <person name="Hugenholtz P."/>
            <person name="Woyke T."/>
            <person name="Wu D."/>
            <person name="Spring S."/>
            <person name="Schroeder M."/>
            <person name="Brambilla E."/>
            <person name="Klenk H.-P."/>
            <person name="Eisen J.A."/>
        </authorList>
    </citation>
    <scope>NUCLEOTIDE SEQUENCE [LARGE SCALE GENOMIC DNA]</scope>
    <source>
        <strain evidence="6">ATCC 700847 / DSM 10411 / MH2</strain>
    </source>
</reference>
<dbReference type="RefSeq" id="WP_013681185.1">
    <property type="nucleotide sequence ID" value="NC_015318.1"/>
</dbReference>
<keyword evidence="6" id="KW-1185">Reference proteome</keyword>
<dbReference type="SUPFAM" id="SSF53850">
    <property type="entry name" value="Periplasmic binding protein-like II"/>
    <property type="match status" value="1"/>
</dbReference>
<dbReference type="PANTHER" id="PTHR30290:SF9">
    <property type="entry name" value="OLIGOPEPTIDE-BINDING PROTEIN APPA"/>
    <property type="match status" value="1"/>
</dbReference>
<dbReference type="InterPro" id="IPR039424">
    <property type="entry name" value="SBP_5"/>
</dbReference>
<comment type="similarity">
    <text evidence="1">Belongs to the bacterial solute-binding protein 5 family.</text>
</comment>
<dbReference type="STRING" id="760142.Hipma_0161"/>
<accession>F2LX82</accession>
<dbReference type="OrthoDB" id="9772924at2"/>
<dbReference type="GO" id="GO:0015833">
    <property type="term" value="P:peptide transport"/>
    <property type="evidence" value="ECO:0007669"/>
    <property type="project" value="TreeGrafter"/>
</dbReference>
<evidence type="ECO:0000256" key="3">
    <source>
        <dbReference type="ARBA" id="ARBA00022729"/>
    </source>
</evidence>
<dbReference type="CDD" id="cd08514">
    <property type="entry name" value="PBP2_AppA_like"/>
    <property type="match status" value="1"/>
</dbReference>
<dbReference type="HOGENOM" id="CLU_017028_8_6_7"/>
<dbReference type="AlphaFoldDB" id="F2LX82"/>
<dbReference type="GO" id="GO:1904680">
    <property type="term" value="F:peptide transmembrane transporter activity"/>
    <property type="evidence" value="ECO:0007669"/>
    <property type="project" value="TreeGrafter"/>
</dbReference>
<sequence length="510" mass="59602">MKRLLLLVCFVFIFFVQAEASIVYFSLGANPKRFIPFLAVDSSSGEISSYIFNGLLKLDKNMKIVGDLAKSYEFEDGGKKIIFHLRKNVYWQDRVKFSVKDVIFTYKLITDPKTPTPYAGKYKLIKKIYAPDNYTVVVEYPYPFKPALYSWMMGIVPEHLLKNSKSIATDEFNRKPIGTGPYKLIEWKNAQYLKLEAFDGYFIHKPNIDTVIYKIIPDSTTALLVLKNGKLDMLSLTPLQYKYEFKGKYRNRYRIYFEPSSGYTFLGFNLKLKMFSDVRVRKAICMAIDRQQIKKTILFGFGKVADSIYPVNSPFFSDKTVCRYNPEGATKLLESLGYRMAKDGFLYKNGHKFEFTLYTNQGNTQRKYAAIMIQQYLRKIGIDMKIRIMEWQAFLNMVNERHFDAIILGWQLGADPDQYSLWDSKSDFKGGFNFVGFHDKRVDKLIEKARVTFDKAKSRKLYSKINDLIVHQYPYIFLYYPTSIVAINRKIKGIKPTNAGIMYNFIDWRY</sequence>
<dbReference type="InterPro" id="IPR030678">
    <property type="entry name" value="Peptide/Ni-bd"/>
</dbReference>
<dbReference type="PANTHER" id="PTHR30290">
    <property type="entry name" value="PERIPLASMIC BINDING COMPONENT OF ABC TRANSPORTER"/>
    <property type="match status" value="1"/>
</dbReference>
<feature type="domain" description="Solute-binding protein family 5" evidence="4">
    <location>
        <begin position="63"/>
        <end position="427"/>
    </location>
</feature>
<name>F2LX82_HIPMA</name>
<evidence type="ECO:0000256" key="2">
    <source>
        <dbReference type="ARBA" id="ARBA00022448"/>
    </source>
</evidence>
<dbReference type="EMBL" id="CP002606">
    <property type="protein sequence ID" value="AEA33140.1"/>
    <property type="molecule type" value="Genomic_DNA"/>
</dbReference>
<dbReference type="Gene3D" id="3.40.190.10">
    <property type="entry name" value="Periplasmic binding protein-like II"/>
    <property type="match status" value="1"/>
</dbReference>
<dbReference type="InParanoid" id="F2LX82"/>
<evidence type="ECO:0000259" key="4">
    <source>
        <dbReference type="Pfam" id="PF00496"/>
    </source>
</evidence>
<dbReference type="InterPro" id="IPR000914">
    <property type="entry name" value="SBP_5_dom"/>
</dbReference>
<dbReference type="FunFam" id="3.10.105.10:FF:000006">
    <property type="entry name" value="Peptide ABC transporter substrate-binding protein"/>
    <property type="match status" value="1"/>
</dbReference>
<keyword evidence="2" id="KW-0813">Transport</keyword>